<reference evidence="3 4" key="1">
    <citation type="journal article" date="2012" name="Stand. Genomic Sci.">
        <title>Genome sequence of the orange-pigmented seawater bacterium Owenweeksia hongkongensis type strain (UST20020801(T)).</title>
        <authorList>
            <person name="Riedel T."/>
            <person name="Held B."/>
            <person name="Nolan M."/>
            <person name="Lucas S."/>
            <person name="Lapidus A."/>
            <person name="Tice H."/>
            <person name="Del Rio T.G."/>
            <person name="Cheng J.F."/>
            <person name="Han C."/>
            <person name="Tapia R."/>
            <person name="Goodwin L.A."/>
            <person name="Pitluck S."/>
            <person name="Liolios K."/>
            <person name="Mavromatis K."/>
            <person name="Pagani I."/>
            <person name="Ivanova N."/>
            <person name="Mikhailova N."/>
            <person name="Pati A."/>
            <person name="Chen A."/>
            <person name="Palaniappan K."/>
            <person name="Rohde M."/>
            <person name="Tindall B.J."/>
            <person name="Detter J.C."/>
            <person name="Goker M."/>
            <person name="Woyke T."/>
            <person name="Bristow J."/>
            <person name="Eisen J.A."/>
            <person name="Markowitz V."/>
            <person name="Hugenholtz P."/>
            <person name="Klenk H.P."/>
            <person name="Kyrpides N.C."/>
        </authorList>
    </citation>
    <scope>NUCLEOTIDE SEQUENCE</scope>
    <source>
        <strain evidence="4">DSM 17368 / JCM 12287 / NRRL B-23963</strain>
    </source>
</reference>
<organism evidence="3 4">
    <name type="scientific">Owenweeksia hongkongensis (strain DSM 17368 / CIP 108786 / JCM 12287 / NRRL B-23963 / UST20020801)</name>
    <dbReference type="NCBI Taxonomy" id="926562"/>
    <lineage>
        <taxon>Bacteria</taxon>
        <taxon>Pseudomonadati</taxon>
        <taxon>Bacteroidota</taxon>
        <taxon>Flavobacteriia</taxon>
        <taxon>Flavobacteriales</taxon>
        <taxon>Owenweeksiaceae</taxon>
        <taxon>Owenweeksia</taxon>
    </lineage>
</organism>
<gene>
    <name evidence="3" type="ordered locus">Oweho_0573</name>
</gene>
<dbReference type="InterPro" id="IPR050769">
    <property type="entry name" value="NAT_camello-type"/>
</dbReference>
<accession>G8R0C9</accession>
<dbReference type="EMBL" id="CP003156">
    <property type="protein sequence ID" value="AEV31589.1"/>
    <property type="molecule type" value="Genomic_DNA"/>
</dbReference>
<evidence type="ECO:0000313" key="4">
    <source>
        <dbReference type="Proteomes" id="UP000005631"/>
    </source>
</evidence>
<dbReference type="InterPro" id="IPR000182">
    <property type="entry name" value="GNAT_dom"/>
</dbReference>
<dbReference type="PROSITE" id="PS51186">
    <property type="entry name" value="GNAT"/>
    <property type="match status" value="1"/>
</dbReference>
<protein>
    <submittedName>
        <fullName evidence="3">Acetyltransferase, N-acetylglutamate synthase</fullName>
    </submittedName>
</protein>
<feature type="domain" description="N-acetyltransferase" evidence="2">
    <location>
        <begin position="2"/>
        <end position="152"/>
    </location>
</feature>
<keyword evidence="4" id="KW-1185">Reference proteome</keyword>
<dbReference type="Gene3D" id="3.40.630.30">
    <property type="match status" value="1"/>
</dbReference>
<proteinExistence type="predicted"/>
<sequence length="152" mass="17743">MIQYISYSDRLKQHFAKLNYEWLEKYFYVEDYDKEVLENPKAYIIDQGGQIFFAQAETEIIGTVALIKRGANTFELSKMAVTPKFQGQKIGKGLIEVALNYSRSQKMKRVILDSNRKLKPALALYSKMGFKEIPTDPNTPYERCNIRMERLL</sequence>
<dbReference type="OrthoDB" id="1431064at2"/>
<dbReference type="PANTHER" id="PTHR13947">
    <property type="entry name" value="GNAT FAMILY N-ACETYLTRANSFERASE"/>
    <property type="match status" value="1"/>
</dbReference>
<dbReference type="PATRIC" id="fig|926562.3.peg.587"/>
<dbReference type="SUPFAM" id="SSF55729">
    <property type="entry name" value="Acyl-CoA N-acyltransferases (Nat)"/>
    <property type="match status" value="1"/>
</dbReference>
<dbReference type="AlphaFoldDB" id="G8R0C9"/>
<dbReference type="InterPro" id="IPR016181">
    <property type="entry name" value="Acyl_CoA_acyltransferase"/>
</dbReference>
<keyword evidence="1 3" id="KW-0808">Transferase</keyword>
<name>G8R0C9_OWEHD</name>
<evidence type="ECO:0000256" key="1">
    <source>
        <dbReference type="ARBA" id="ARBA00022679"/>
    </source>
</evidence>
<dbReference type="Proteomes" id="UP000005631">
    <property type="component" value="Chromosome"/>
</dbReference>
<dbReference type="HOGENOM" id="CLU_013985_11_9_10"/>
<dbReference type="PANTHER" id="PTHR13947:SF37">
    <property type="entry name" value="LD18367P"/>
    <property type="match status" value="1"/>
</dbReference>
<dbReference type="STRING" id="926562.Oweho_0573"/>
<dbReference type="KEGG" id="oho:Oweho_0573"/>
<dbReference type="GO" id="GO:0008080">
    <property type="term" value="F:N-acetyltransferase activity"/>
    <property type="evidence" value="ECO:0007669"/>
    <property type="project" value="InterPro"/>
</dbReference>
<evidence type="ECO:0000313" key="3">
    <source>
        <dbReference type="EMBL" id="AEV31589.1"/>
    </source>
</evidence>
<evidence type="ECO:0000259" key="2">
    <source>
        <dbReference type="PROSITE" id="PS51186"/>
    </source>
</evidence>
<dbReference type="RefSeq" id="WP_014200950.1">
    <property type="nucleotide sequence ID" value="NC_016599.1"/>
</dbReference>
<dbReference type="Pfam" id="PF00583">
    <property type="entry name" value="Acetyltransf_1"/>
    <property type="match status" value="1"/>
</dbReference>
<dbReference type="eggNOG" id="COG0456">
    <property type="taxonomic scope" value="Bacteria"/>
</dbReference>
<dbReference type="CDD" id="cd04301">
    <property type="entry name" value="NAT_SF"/>
    <property type="match status" value="1"/>
</dbReference>